<keyword evidence="1" id="KW-0813">Transport</keyword>
<gene>
    <name evidence="1" type="ORF">E4582_12800</name>
</gene>
<organism evidence="1 2">
    <name type="scientific">Luteimonas yindakuii</name>
    <dbReference type="NCBI Taxonomy" id="2565782"/>
    <lineage>
        <taxon>Bacteria</taxon>
        <taxon>Pseudomonadati</taxon>
        <taxon>Pseudomonadota</taxon>
        <taxon>Gammaproteobacteria</taxon>
        <taxon>Lysobacterales</taxon>
        <taxon>Lysobacteraceae</taxon>
        <taxon>Luteimonas</taxon>
    </lineage>
</organism>
<dbReference type="Proteomes" id="UP000298681">
    <property type="component" value="Unassembled WGS sequence"/>
</dbReference>
<dbReference type="RefSeq" id="WP_134675191.1">
    <property type="nucleotide sequence ID" value="NZ_CP039383.2"/>
</dbReference>
<evidence type="ECO:0000313" key="2">
    <source>
        <dbReference type="Proteomes" id="UP000298681"/>
    </source>
</evidence>
<keyword evidence="1" id="KW-0762">Sugar transport</keyword>
<sequence>MATTAMKTPASVWIVGTLALLWNLVGVAAFVMQLAMPAEALQAMPPEQRSVYEATPGWIYLFYGVATIGGVLGAIGLLLRRRWAAPVWLVALVALLLQVVASYAVTPAWTVSGASGLAFPVVLLVIACALWLFARHLAERGVLR</sequence>
<evidence type="ECO:0000313" key="1">
    <source>
        <dbReference type="EMBL" id="TKS53071.1"/>
    </source>
</evidence>
<proteinExistence type="predicted"/>
<reference evidence="1 2" key="1">
    <citation type="submission" date="2019-01" db="EMBL/GenBank/DDBJ databases">
        <authorList>
            <person name="Zhang S."/>
        </authorList>
    </citation>
    <scope>NUCLEOTIDE SEQUENCE [LARGE SCALE GENOMIC DNA]</scope>
    <source>
        <strain evidence="1 2">1626</strain>
    </source>
</reference>
<name>A0A4Z1RHG0_9GAMM</name>
<dbReference type="OrthoDB" id="1143964at2"/>
<protein>
    <submittedName>
        <fullName evidence="1">Sugar transporter</fullName>
    </submittedName>
</protein>
<comment type="caution">
    <text evidence="1">The sequence shown here is derived from an EMBL/GenBank/DDBJ whole genome shotgun (WGS) entry which is preliminary data.</text>
</comment>
<accession>A0A4Z1RHG0</accession>
<keyword evidence="2" id="KW-1185">Reference proteome</keyword>
<dbReference type="EMBL" id="SPUH01000002">
    <property type="protein sequence ID" value="TKS53071.1"/>
    <property type="molecule type" value="Genomic_DNA"/>
</dbReference>
<dbReference type="AlphaFoldDB" id="A0A4Z1RHG0"/>